<keyword evidence="4" id="KW-1185">Reference proteome</keyword>
<dbReference type="CDD" id="cd07561">
    <property type="entry name" value="Peptidase_S41_CPP_like"/>
    <property type="match status" value="1"/>
</dbReference>
<dbReference type="Pfam" id="PF18294">
    <property type="entry name" value="Pept_S41_N"/>
    <property type="match status" value="1"/>
</dbReference>
<dbReference type="GO" id="GO:0007165">
    <property type="term" value="P:signal transduction"/>
    <property type="evidence" value="ECO:0007669"/>
    <property type="project" value="TreeGrafter"/>
</dbReference>
<dbReference type="PANTHER" id="PTHR32060:SF30">
    <property type="entry name" value="CARBOXY-TERMINAL PROCESSING PROTEASE CTPA"/>
    <property type="match status" value="1"/>
</dbReference>
<dbReference type="InterPro" id="IPR029045">
    <property type="entry name" value="ClpP/crotonase-like_dom_sf"/>
</dbReference>
<accession>A0A6I4IVT3</accession>
<dbReference type="GO" id="GO:0030288">
    <property type="term" value="C:outer membrane-bounded periplasmic space"/>
    <property type="evidence" value="ECO:0007669"/>
    <property type="project" value="TreeGrafter"/>
</dbReference>
<feature type="signal peptide" evidence="1">
    <location>
        <begin position="1"/>
        <end position="22"/>
    </location>
</feature>
<protein>
    <submittedName>
        <fullName evidence="3">Peptidase S41</fullName>
    </submittedName>
</protein>
<dbReference type="OrthoDB" id="7168509at2"/>
<gene>
    <name evidence="3" type="ORF">GOQ30_17935</name>
</gene>
<proteinExistence type="predicted"/>
<dbReference type="Gene3D" id="2.30.42.10">
    <property type="match status" value="1"/>
</dbReference>
<sequence>MKKKIVLFSAVLFLGIAAISCNDDFDDFPQSRSINEFIWNGLNQYYYWLEDSPDLADNRFASDGDFQAFLSTYSAPEDLFDHLLVDSQTDRFSVLFSDYTLLEQALSGTQKNNGVDYELRYKSGSTTEIFGWVRYILPNSDAATKNIQRGDIFYAVNGTPLTNTNYSSLLSNDTYTLNLADYDNGNITPNGNSVSLTKTAFSENPVHIKKTFTIGTKKIGYLMYNGFYSQYESELNDAFVYFASEGITHLVLDLRYNSGGSVNTATRLASMITGQFNNDIFAKQQWNYKLQAVFDPEDLLNRFTTTLGNGAGLQSLNLDKLYVITSKRTASASELVINGLEAHINVTQIGDATTGKNVGSITVYDSPTFRKENVNPNHKYAMQPIVLKIANKNDFSDYVNGLPADVSQLEDLGNLGVLGETSDPLLETTLNYIDTNGRFSISQPEHQFEYFEDSKSIQPFRDEMYLDQVPDFK</sequence>
<comment type="caution">
    <text evidence="3">The sequence shown here is derived from an EMBL/GenBank/DDBJ whole genome shotgun (WGS) entry which is preliminary data.</text>
</comment>
<dbReference type="InterPro" id="IPR005151">
    <property type="entry name" value="Tail-specific_protease"/>
</dbReference>
<evidence type="ECO:0000313" key="3">
    <source>
        <dbReference type="EMBL" id="MVO11057.1"/>
    </source>
</evidence>
<evidence type="ECO:0000259" key="2">
    <source>
        <dbReference type="SMART" id="SM00245"/>
    </source>
</evidence>
<dbReference type="PROSITE" id="PS51257">
    <property type="entry name" value="PROKAR_LIPOPROTEIN"/>
    <property type="match status" value="1"/>
</dbReference>
<dbReference type="Gene3D" id="3.90.226.10">
    <property type="entry name" value="2-enoyl-CoA Hydratase, Chain A, domain 1"/>
    <property type="match status" value="1"/>
</dbReference>
<dbReference type="EMBL" id="WQLW01000020">
    <property type="protein sequence ID" value="MVO11057.1"/>
    <property type="molecule type" value="Genomic_DNA"/>
</dbReference>
<dbReference type="Pfam" id="PF03572">
    <property type="entry name" value="Peptidase_S41"/>
    <property type="match status" value="1"/>
</dbReference>
<organism evidence="3 4">
    <name type="scientific">Flavobacterium profundi</name>
    <dbReference type="NCBI Taxonomy" id="1774945"/>
    <lineage>
        <taxon>Bacteria</taxon>
        <taxon>Pseudomonadati</taxon>
        <taxon>Bacteroidota</taxon>
        <taxon>Flavobacteriia</taxon>
        <taxon>Flavobacteriales</taxon>
        <taxon>Flavobacteriaceae</taxon>
        <taxon>Flavobacterium</taxon>
    </lineage>
</organism>
<dbReference type="AlphaFoldDB" id="A0A6I4IVT3"/>
<dbReference type="SUPFAM" id="SSF50156">
    <property type="entry name" value="PDZ domain-like"/>
    <property type="match status" value="1"/>
</dbReference>
<dbReference type="RefSeq" id="WP_140999487.1">
    <property type="nucleotide sequence ID" value="NZ_VDCZ01000020.1"/>
</dbReference>
<reference evidence="4" key="1">
    <citation type="submission" date="2019-05" db="EMBL/GenBank/DDBJ databases">
        <title>Flavobacterium profundi sp. nov., isolated from a deep-sea seamount.</title>
        <authorList>
            <person name="Zhang D.-C."/>
        </authorList>
    </citation>
    <scope>NUCLEOTIDE SEQUENCE [LARGE SCALE GENOMIC DNA]</scope>
    <source>
        <strain evidence="4">TP390</strain>
    </source>
</reference>
<dbReference type="SMART" id="SM00245">
    <property type="entry name" value="TSPc"/>
    <property type="match status" value="1"/>
</dbReference>
<dbReference type="SUPFAM" id="SSF52096">
    <property type="entry name" value="ClpP/crotonase"/>
    <property type="match status" value="1"/>
</dbReference>
<dbReference type="InterPro" id="IPR041613">
    <property type="entry name" value="Pept_S41_N"/>
</dbReference>
<evidence type="ECO:0000256" key="1">
    <source>
        <dbReference type="SAM" id="SignalP"/>
    </source>
</evidence>
<dbReference type="PANTHER" id="PTHR32060">
    <property type="entry name" value="TAIL-SPECIFIC PROTEASE"/>
    <property type="match status" value="1"/>
</dbReference>
<dbReference type="InterPro" id="IPR036034">
    <property type="entry name" value="PDZ_sf"/>
</dbReference>
<name>A0A6I4IVT3_9FLAO</name>
<dbReference type="GO" id="GO:0008236">
    <property type="term" value="F:serine-type peptidase activity"/>
    <property type="evidence" value="ECO:0007669"/>
    <property type="project" value="InterPro"/>
</dbReference>
<evidence type="ECO:0000313" key="4">
    <source>
        <dbReference type="Proteomes" id="UP000431264"/>
    </source>
</evidence>
<dbReference type="Gene3D" id="3.30.750.170">
    <property type="match status" value="1"/>
</dbReference>
<feature type="chain" id="PRO_5026203458" evidence="1">
    <location>
        <begin position="23"/>
        <end position="473"/>
    </location>
</feature>
<feature type="domain" description="Tail specific protease" evidence="2">
    <location>
        <begin position="189"/>
        <end position="388"/>
    </location>
</feature>
<dbReference type="Proteomes" id="UP000431264">
    <property type="component" value="Unassembled WGS sequence"/>
</dbReference>
<dbReference type="GO" id="GO:0006508">
    <property type="term" value="P:proteolysis"/>
    <property type="evidence" value="ECO:0007669"/>
    <property type="project" value="InterPro"/>
</dbReference>
<dbReference type="GO" id="GO:0004175">
    <property type="term" value="F:endopeptidase activity"/>
    <property type="evidence" value="ECO:0007669"/>
    <property type="project" value="TreeGrafter"/>
</dbReference>
<keyword evidence="1" id="KW-0732">Signal</keyword>